<name>A0A9W7L2X9_9STRA</name>
<dbReference type="PANTHER" id="PTHR13299">
    <property type="entry name" value="PEROXISOMAL MEMBRANE PROTEIN PEX16"/>
    <property type="match status" value="1"/>
</dbReference>
<evidence type="ECO:0000256" key="2">
    <source>
        <dbReference type="RuleBase" id="RU365003"/>
    </source>
</evidence>
<dbReference type="GO" id="GO:0005778">
    <property type="term" value="C:peroxisomal membrane"/>
    <property type="evidence" value="ECO:0007669"/>
    <property type="project" value="UniProtKB-SubCell"/>
</dbReference>
<feature type="compositionally biased region" description="Basic and acidic residues" evidence="3">
    <location>
        <begin position="1"/>
        <end position="11"/>
    </location>
</feature>
<organism evidence="4 5">
    <name type="scientific">Triparma columacea</name>
    <dbReference type="NCBI Taxonomy" id="722753"/>
    <lineage>
        <taxon>Eukaryota</taxon>
        <taxon>Sar</taxon>
        <taxon>Stramenopiles</taxon>
        <taxon>Ochrophyta</taxon>
        <taxon>Bolidophyceae</taxon>
        <taxon>Parmales</taxon>
        <taxon>Triparmaceae</taxon>
        <taxon>Triparma</taxon>
    </lineage>
</organism>
<comment type="subcellular location">
    <subcellularLocation>
        <location evidence="2">Peroxisome membrane</location>
    </subcellularLocation>
</comment>
<keyword evidence="2" id="KW-0576">Peroxisome</keyword>
<proteinExistence type="inferred from homology"/>
<feature type="region of interest" description="Disordered" evidence="3">
    <location>
        <begin position="1"/>
        <end position="23"/>
    </location>
</feature>
<dbReference type="OrthoDB" id="59472at2759"/>
<accession>A0A9W7L2X9</accession>
<dbReference type="EMBL" id="BRYA01000575">
    <property type="protein sequence ID" value="GMI23790.1"/>
    <property type="molecule type" value="Genomic_DNA"/>
</dbReference>
<evidence type="ECO:0000256" key="3">
    <source>
        <dbReference type="SAM" id="MobiDB-lite"/>
    </source>
</evidence>
<keyword evidence="5" id="KW-1185">Reference proteome</keyword>
<evidence type="ECO:0000256" key="1">
    <source>
        <dbReference type="ARBA" id="ARBA00009505"/>
    </source>
</evidence>
<dbReference type="Pfam" id="PF08610">
    <property type="entry name" value="Pex16"/>
    <property type="match status" value="1"/>
</dbReference>
<protein>
    <recommendedName>
        <fullName evidence="2">Peroxisomal membrane protein PEX16</fullName>
    </recommendedName>
</protein>
<evidence type="ECO:0000313" key="5">
    <source>
        <dbReference type="Proteomes" id="UP001165065"/>
    </source>
</evidence>
<comment type="similarity">
    <text evidence="1 2">Belongs to the peroxin-16 family.</text>
</comment>
<sequence>MDGLDREHLISGHEGGQAAGSATNNVSPISDILNIMNAEGRNKIGVAASTTTCGGVATTATQSISEPHSASSKFLSFVKGKHSHLSVLSSFISSSSYLLPSRFSDDDTTVEVTCALADFVSLFNDAVYYCHDGGAEAGGGDGMAVGGTGRVTRDILVLRACIAGLECVELAAEKVAALRSKETRGRVIATIEAAKAACRILLVVAAGGGNVLERGGGLEPGVRQTKEEDVRMREGVYFGVKERGKRTGIMIATPSKALVRGYMAKMKEAAGEFGEGRGEEKEVEKTLEETISSNKFGNRGMVIAGEILHVLRPVVTSAMSNKYNGSSLVPWATGLVMDVTSHKLSYSGLRGLQPKTTGGNFAPNNPNVVELKRRRMRWMLYLLRSPIWQHLTGKFLERAGRLPIPGGRKILQYLLQWVLYIQKHHFMLENAIG</sequence>
<dbReference type="AlphaFoldDB" id="A0A9W7L2X9"/>
<dbReference type="InterPro" id="IPR013919">
    <property type="entry name" value="Pex16"/>
</dbReference>
<dbReference type="Proteomes" id="UP001165065">
    <property type="component" value="Unassembled WGS sequence"/>
</dbReference>
<dbReference type="GO" id="GO:0007031">
    <property type="term" value="P:peroxisome organization"/>
    <property type="evidence" value="ECO:0007669"/>
    <property type="project" value="UniProtKB-KW"/>
</dbReference>
<comment type="caution">
    <text evidence="4">The sequence shown here is derived from an EMBL/GenBank/DDBJ whole genome shotgun (WGS) entry which is preliminary data.</text>
</comment>
<reference evidence="5" key="1">
    <citation type="journal article" date="2023" name="Commun. Biol.">
        <title>Genome analysis of Parmales, the sister group of diatoms, reveals the evolutionary specialization of diatoms from phago-mixotrophs to photoautotrophs.</title>
        <authorList>
            <person name="Ban H."/>
            <person name="Sato S."/>
            <person name="Yoshikawa S."/>
            <person name="Yamada K."/>
            <person name="Nakamura Y."/>
            <person name="Ichinomiya M."/>
            <person name="Sato N."/>
            <person name="Blanc-Mathieu R."/>
            <person name="Endo H."/>
            <person name="Kuwata A."/>
            <person name="Ogata H."/>
        </authorList>
    </citation>
    <scope>NUCLEOTIDE SEQUENCE [LARGE SCALE GENOMIC DNA]</scope>
</reference>
<dbReference type="PANTHER" id="PTHR13299:SF0">
    <property type="entry name" value="PEROXISOMAL MEMBRANE PROTEIN PEX16"/>
    <property type="match status" value="1"/>
</dbReference>
<keyword evidence="2" id="KW-0962">Peroxisome biogenesis</keyword>
<gene>
    <name evidence="4" type="ORF">TrCOL_g8654</name>
</gene>
<evidence type="ECO:0000313" key="4">
    <source>
        <dbReference type="EMBL" id="GMI23790.1"/>
    </source>
</evidence>